<dbReference type="AlphaFoldDB" id="A0A3N0BTP8"/>
<organism evidence="1 2">
    <name type="scientific">Pedobacter jejuensis</name>
    <dbReference type="NCBI Taxonomy" id="1268550"/>
    <lineage>
        <taxon>Bacteria</taxon>
        <taxon>Pseudomonadati</taxon>
        <taxon>Bacteroidota</taxon>
        <taxon>Sphingobacteriia</taxon>
        <taxon>Sphingobacteriales</taxon>
        <taxon>Sphingobacteriaceae</taxon>
        <taxon>Pedobacter</taxon>
    </lineage>
</organism>
<evidence type="ECO:0000313" key="1">
    <source>
        <dbReference type="EMBL" id="RNL52467.1"/>
    </source>
</evidence>
<protein>
    <submittedName>
        <fullName evidence="1">Uncharacterized protein</fullName>
    </submittedName>
</protein>
<proteinExistence type="predicted"/>
<dbReference type="Proteomes" id="UP000274046">
    <property type="component" value="Unassembled WGS sequence"/>
</dbReference>
<sequence>MKRQYLLAVFSPSLHYKPNEELGLFIAIGFTNNGLGIWQTLKMEHYICKLAPVEANTKQQPFRLLAQ</sequence>
<keyword evidence="2" id="KW-1185">Reference proteome</keyword>
<comment type="caution">
    <text evidence="1">The sequence shown here is derived from an EMBL/GenBank/DDBJ whole genome shotgun (WGS) entry which is preliminary data.</text>
</comment>
<reference evidence="1 2" key="1">
    <citation type="submission" date="2018-10" db="EMBL/GenBank/DDBJ databases">
        <title>Genome sequencing of Pedobacter jejuensis TNB23.</title>
        <authorList>
            <person name="Cho Y.-J."/>
            <person name="Cho A."/>
            <person name="Kim O.-S."/>
        </authorList>
    </citation>
    <scope>NUCLEOTIDE SEQUENCE [LARGE SCALE GENOMIC DNA]</scope>
    <source>
        <strain evidence="1 2">TNB23</strain>
    </source>
</reference>
<dbReference type="EMBL" id="RBEE01000023">
    <property type="protein sequence ID" value="RNL52467.1"/>
    <property type="molecule type" value="Genomic_DNA"/>
</dbReference>
<evidence type="ECO:0000313" key="2">
    <source>
        <dbReference type="Proteomes" id="UP000274046"/>
    </source>
</evidence>
<name>A0A3N0BTP8_9SPHI</name>
<accession>A0A3N0BTP8</accession>
<gene>
    <name evidence="1" type="ORF">D7004_13005</name>
</gene>